<feature type="transmembrane region" description="Helical" evidence="6">
    <location>
        <begin position="153"/>
        <end position="175"/>
    </location>
</feature>
<evidence type="ECO:0000256" key="5">
    <source>
        <dbReference type="ARBA" id="ARBA00023136"/>
    </source>
</evidence>
<keyword evidence="4 6" id="KW-1133">Transmembrane helix</keyword>
<dbReference type="SUPFAM" id="SSF103481">
    <property type="entry name" value="Multidrug resistance efflux transporter EmrE"/>
    <property type="match status" value="1"/>
</dbReference>
<reference evidence="8 9" key="1">
    <citation type="submission" date="2020-05" db="EMBL/GenBank/DDBJ databases">
        <title>Vigna angularis (adzuki bean) Var. LongXiaoDou No. 4 denovo assembly.</title>
        <authorList>
            <person name="Xiang H."/>
        </authorList>
    </citation>
    <scope>NUCLEOTIDE SEQUENCE [LARGE SCALE GENOMIC DNA]</scope>
    <source>
        <tissue evidence="8">Leaf</tissue>
    </source>
</reference>
<keyword evidence="3 6" id="KW-0812">Transmembrane</keyword>
<feature type="transmembrane region" description="Helical" evidence="6">
    <location>
        <begin position="187"/>
        <end position="208"/>
    </location>
</feature>
<dbReference type="Pfam" id="PF00892">
    <property type="entry name" value="EamA"/>
    <property type="match status" value="1"/>
</dbReference>
<dbReference type="Proteomes" id="UP000743370">
    <property type="component" value="Unassembled WGS sequence"/>
</dbReference>
<evidence type="ECO:0000256" key="1">
    <source>
        <dbReference type="ARBA" id="ARBA00004141"/>
    </source>
</evidence>
<dbReference type="AlphaFoldDB" id="A0A8T0JTW9"/>
<accession>A0A8T0JTW9</accession>
<comment type="similarity">
    <text evidence="2 6">Belongs to the drug/metabolite transporter (DMT) superfamily. Plant drug/metabolite exporter (P-DME) (TC 2.A.7.4) family.</text>
</comment>
<dbReference type="EMBL" id="JABFOF010000008">
    <property type="protein sequence ID" value="KAG2383745.1"/>
    <property type="molecule type" value="Genomic_DNA"/>
</dbReference>
<dbReference type="PANTHER" id="PTHR31218">
    <property type="entry name" value="WAT1-RELATED PROTEIN"/>
    <property type="match status" value="1"/>
</dbReference>
<comment type="caution">
    <text evidence="8">The sequence shown here is derived from an EMBL/GenBank/DDBJ whole genome shotgun (WGS) entry which is preliminary data.</text>
</comment>
<gene>
    <name evidence="8" type="ORF">HKW66_Vig0255880</name>
</gene>
<dbReference type="GO" id="GO:0016020">
    <property type="term" value="C:membrane"/>
    <property type="evidence" value="ECO:0007669"/>
    <property type="project" value="UniProtKB-SubCell"/>
</dbReference>
<feature type="transmembrane region" description="Helical" evidence="6">
    <location>
        <begin position="68"/>
        <end position="89"/>
    </location>
</feature>
<organism evidence="8 9">
    <name type="scientific">Phaseolus angularis</name>
    <name type="common">Azuki bean</name>
    <name type="synonym">Vigna angularis</name>
    <dbReference type="NCBI Taxonomy" id="3914"/>
    <lineage>
        <taxon>Eukaryota</taxon>
        <taxon>Viridiplantae</taxon>
        <taxon>Streptophyta</taxon>
        <taxon>Embryophyta</taxon>
        <taxon>Tracheophyta</taxon>
        <taxon>Spermatophyta</taxon>
        <taxon>Magnoliopsida</taxon>
        <taxon>eudicotyledons</taxon>
        <taxon>Gunneridae</taxon>
        <taxon>Pentapetalae</taxon>
        <taxon>rosids</taxon>
        <taxon>fabids</taxon>
        <taxon>Fabales</taxon>
        <taxon>Fabaceae</taxon>
        <taxon>Papilionoideae</taxon>
        <taxon>50 kb inversion clade</taxon>
        <taxon>NPAAA clade</taxon>
        <taxon>indigoferoid/millettioid clade</taxon>
        <taxon>Phaseoleae</taxon>
        <taxon>Vigna</taxon>
    </lineage>
</organism>
<dbReference type="GO" id="GO:0022857">
    <property type="term" value="F:transmembrane transporter activity"/>
    <property type="evidence" value="ECO:0007669"/>
    <property type="project" value="InterPro"/>
</dbReference>
<evidence type="ECO:0000313" key="9">
    <source>
        <dbReference type="Proteomes" id="UP000743370"/>
    </source>
</evidence>
<sequence length="339" mass="38281">MRIPQLSNTDFTLLVIPMIIYIREWNQFCFGETNLKLIFSFKKFPFLQPTTFLPMCKFYKLIIKKGKFWLQPILILLTDTFFCFFLSIYHHKLRMEKIVIRSRTTQAKIWGSIISISGAFIVTFYKGQSIIIADNSPSIQLSQSNGILASVDTNWTFGGLLLTACNILLTIWFILQVEILKEFPDELTMVFFYNLYAAIVASIVGLIGEKNSSAWKIRPDISLISIVCTGIFNKFLSSAIYAWGIHLKGPVYVAMFKPLSIVIAVAMGVMFLGDTLYIGSLIGGTVISIGFYTVMWGKATEQKEEEEDVGSQESPITENVPLLQSYATVNSTKKIDARV</sequence>
<comment type="subcellular location">
    <subcellularLocation>
        <location evidence="1 6">Membrane</location>
        <topology evidence="1 6">Multi-pass membrane protein</topology>
    </subcellularLocation>
</comment>
<evidence type="ECO:0000259" key="7">
    <source>
        <dbReference type="Pfam" id="PF00892"/>
    </source>
</evidence>
<proteinExistence type="inferred from homology"/>
<feature type="transmembrane region" description="Helical" evidence="6">
    <location>
        <begin position="251"/>
        <end position="271"/>
    </location>
</feature>
<evidence type="ECO:0000256" key="2">
    <source>
        <dbReference type="ARBA" id="ARBA00007635"/>
    </source>
</evidence>
<evidence type="ECO:0000256" key="6">
    <source>
        <dbReference type="RuleBase" id="RU363077"/>
    </source>
</evidence>
<keyword evidence="5 6" id="KW-0472">Membrane</keyword>
<feature type="transmembrane region" description="Helical" evidence="6">
    <location>
        <begin position="109"/>
        <end position="133"/>
    </location>
</feature>
<feature type="transmembrane region" description="Helical" evidence="6">
    <location>
        <begin position="277"/>
        <end position="295"/>
    </location>
</feature>
<evidence type="ECO:0000313" key="8">
    <source>
        <dbReference type="EMBL" id="KAG2383745.1"/>
    </source>
</evidence>
<feature type="transmembrane region" description="Helical" evidence="6">
    <location>
        <begin position="223"/>
        <end position="244"/>
    </location>
</feature>
<dbReference type="InterPro" id="IPR030184">
    <property type="entry name" value="WAT1-related"/>
</dbReference>
<dbReference type="InterPro" id="IPR000620">
    <property type="entry name" value="EamA_dom"/>
</dbReference>
<dbReference type="InterPro" id="IPR037185">
    <property type="entry name" value="EmrE-like"/>
</dbReference>
<feature type="domain" description="EamA" evidence="7">
    <location>
        <begin position="157"/>
        <end position="295"/>
    </location>
</feature>
<evidence type="ECO:0000256" key="3">
    <source>
        <dbReference type="ARBA" id="ARBA00022692"/>
    </source>
</evidence>
<evidence type="ECO:0000256" key="4">
    <source>
        <dbReference type="ARBA" id="ARBA00022989"/>
    </source>
</evidence>
<name>A0A8T0JTW9_PHAAN</name>
<protein>
    <recommendedName>
        <fullName evidence="6">WAT1-related protein</fullName>
    </recommendedName>
</protein>